<reference evidence="7 8" key="1">
    <citation type="journal article" date="2019" name="Sci. Rep.">
        <title>Comparative genomics of chytrid fungi reveal insights into the obligate biotrophic and pathogenic lifestyle of Synchytrium endobioticum.</title>
        <authorList>
            <person name="van de Vossenberg B.T.L.H."/>
            <person name="Warris S."/>
            <person name="Nguyen H.D.T."/>
            <person name="van Gent-Pelzer M.P.E."/>
            <person name="Joly D.L."/>
            <person name="van de Geest H.C."/>
            <person name="Bonants P.J.M."/>
            <person name="Smith D.S."/>
            <person name="Levesque C.A."/>
            <person name="van der Lee T.A.J."/>
        </authorList>
    </citation>
    <scope>NUCLEOTIDE SEQUENCE [LARGE SCALE GENOMIC DNA]</scope>
    <source>
        <strain evidence="7 8">JEL517</strain>
    </source>
</reference>
<evidence type="ECO:0000256" key="3">
    <source>
        <dbReference type="ARBA" id="ARBA00022927"/>
    </source>
</evidence>
<comment type="subunit">
    <text evidence="5">Heterohexamer.</text>
</comment>
<keyword evidence="3 5" id="KW-0653">Protein transport</keyword>
<keyword evidence="5" id="KW-0143">Chaperone</keyword>
<dbReference type="GeneID" id="42005378"/>
<evidence type="ECO:0000256" key="5">
    <source>
        <dbReference type="RuleBase" id="RU367043"/>
    </source>
</evidence>
<keyword evidence="8" id="KW-1185">Reference proteome</keyword>
<accession>A0A507C0A5</accession>
<comment type="similarity">
    <text evidence="1 5">Belongs to the small Tim family.</text>
</comment>
<dbReference type="GO" id="GO:0005743">
    <property type="term" value="C:mitochondrial inner membrane"/>
    <property type="evidence" value="ECO:0007669"/>
    <property type="project" value="UniProtKB-SubCell"/>
</dbReference>
<sequence length="82" mass="9413">MAADNGVDEELKKFIETEQRRATFQSTVHQYTEICFDKCLTKVKASLDKSDEACVTSCVERFLDTTMFIVQRVNEAAQNQRT</sequence>
<dbReference type="SUPFAM" id="SSF144122">
    <property type="entry name" value="Tim10-like"/>
    <property type="match status" value="1"/>
</dbReference>
<comment type="caution">
    <text evidence="7">The sequence shown here is derived from an EMBL/GenBank/DDBJ whole genome shotgun (WGS) entry which is preliminary data.</text>
</comment>
<evidence type="ECO:0000313" key="7">
    <source>
        <dbReference type="EMBL" id="TPX32798.1"/>
    </source>
</evidence>
<organism evidence="7 8">
    <name type="scientific">Synchytrium microbalum</name>
    <dbReference type="NCBI Taxonomy" id="1806994"/>
    <lineage>
        <taxon>Eukaryota</taxon>
        <taxon>Fungi</taxon>
        <taxon>Fungi incertae sedis</taxon>
        <taxon>Chytridiomycota</taxon>
        <taxon>Chytridiomycota incertae sedis</taxon>
        <taxon>Chytridiomycetes</taxon>
        <taxon>Synchytriales</taxon>
        <taxon>Synchytriaceae</taxon>
        <taxon>Synchytrium</taxon>
    </lineage>
</organism>
<dbReference type="Pfam" id="PF02953">
    <property type="entry name" value="zf-Tim10_DDP"/>
    <property type="match status" value="1"/>
</dbReference>
<dbReference type="InterPro" id="IPR035427">
    <property type="entry name" value="Tim10-like_dom_sf"/>
</dbReference>
<comment type="domain">
    <text evidence="5">The twin CX3C motif contains 4 conserved Cys residues that form 2 disulfide bonds in the mitochondrial intermembrane space.</text>
</comment>
<feature type="domain" description="Tim10-like" evidence="6">
    <location>
        <begin position="13"/>
        <end position="74"/>
    </location>
</feature>
<evidence type="ECO:0000313" key="8">
    <source>
        <dbReference type="Proteomes" id="UP000319731"/>
    </source>
</evidence>
<keyword evidence="2 5" id="KW-0472">Membrane</keyword>
<dbReference type="STRING" id="1806994.A0A507C0A5"/>
<keyword evidence="5" id="KW-0813">Transport</keyword>
<dbReference type="OrthoDB" id="344165at2759"/>
<protein>
    <recommendedName>
        <fullName evidence="5">Mitochondrial import inner membrane translocase subunit</fullName>
    </recommendedName>
</protein>
<proteinExistence type="inferred from homology"/>
<evidence type="ECO:0000256" key="2">
    <source>
        <dbReference type="ARBA" id="ARBA00022792"/>
    </source>
</evidence>
<keyword evidence="4 5" id="KW-0811">Translocation</keyword>
<name>A0A507C0A5_9FUNG</name>
<comment type="subcellular location">
    <subcellularLocation>
        <location evidence="5">Mitochondrion inner membrane</location>
        <topology evidence="5">Peripheral membrane protein</topology>
        <orientation evidence="5">Intermembrane side</orientation>
    </subcellularLocation>
</comment>
<dbReference type="GO" id="GO:0015031">
    <property type="term" value="P:protein transport"/>
    <property type="evidence" value="ECO:0007669"/>
    <property type="project" value="UniProtKB-KW"/>
</dbReference>
<evidence type="ECO:0000259" key="6">
    <source>
        <dbReference type="Pfam" id="PF02953"/>
    </source>
</evidence>
<keyword evidence="5" id="KW-1015">Disulfide bond</keyword>
<comment type="function">
    <text evidence="5">Mitochondrial intermembrane chaperone that participates in the import and insertion of some multi-pass transmembrane proteins into the mitochondrial inner membrane. Also required for the transfer of beta-barrel precursors from the TOM complex to the sorting and assembly machinery (SAM complex) of the outer membrane. Acts as a chaperone-like protein that protects the hydrophobic precursors from aggregation and guide them through the mitochondrial intermembrane space.</text>
</comment>
<evidence type="ECO:0000256" key="1">
    <source>
        <dbReference type="ARBA" id="ARBA00006720"/>
    </source>
</evidence>
<evidence type="ECO:0000256" key="4">
    <source>
        <dbReference type="ARBA" id="ARBA00023010"/>
    </source>
</evidence>
<dbReference type="Proteomes" id="UP000319731">
    <property type="component" value="Unassembled WGS sequence"/>
</dbReference>
<dbReference type="AlphaFoldDB" id="A0A507C0A5"/>
<dbReference type="EMBL" id="QEAO01000026">
    <property type="protein sequence ID" value="TPX32798.1"/>
    <property type="molecule type" value="Genomic_DNA"/>
</dbReference>
<keyword evidence="5" id="KW-0496">Mitochondrion</keyword>
<gene>
    <name evidence="7" type="ORF">SmJEL517_g04153</name>
</gene>
<dbReference type="InterPro" id="IPR004217">
    <property type="entry name" value="Tim10-like"/>
</dbReference>
<keyword evidence="2 5" id="KW-0999">Mitochondrion inner membrane</keyword>
<dbReference type="RefSeq" id="XP_031023935.1">
    <property type="nucleotide sequence ID" value="XM_031170081.1"/>
</dbReference>
<dbReference type="Gene3D" id="1.10.287.810">
    <property type="entry name" value="Mitochondrial import inner membrane translocase subunit tim13 like domains"/>
    <property type="match status" value="1"/>
</dbReference>